<dbReference type="AlphaFoldDB" id="A0A2X2XQC3"/>
<evidence type="ECO:0000313" key="3">
    <source>
        <dbReference type="Proteomes" id="UP000251584"/>
    </source>
</evidence>
<dbReference type="Proteomes" id="UP000251584">
    <property type="component" value="Unassembled WGS sequence"/>
</dbReference>
<dbReference type="EMBL" id="UAVY01000004">
    <property type="protein sequence ID" value="SQB28630.1"/>
    <property type="molecule type" value="Genomic_DNA"/>
</dbReference>
<reference evidence="2 3" key="1">
    <citation type="submission" date="2018-06" db="EMBL/GenBank/DDBJ databases">
        <authorList>
            <consortium name="Pathogen Informatics"/>
            <person name="Doyle S."/>
        </authorList>
    </citation>
    <scope>NUCLEOTIDE SEQUENCE [LARGE SCALE GENOMIC DNA]</scope>
    <source>
        <strain evidence="2 3">NCTC10786</strain>
    </source>
</reference>
<accession>A0A2X2XQC3</accession>
<name>A0A2X2XQC3_CITKO</name>
<dbReference type="InterPro" id="IPR024973">
    <property type="entry name" value="ESPR"/>
</dbReference>
<evidence type="ECO:0000313" key="2">
    <source>
        <dbReference type="EMBL" id="SQB28630.1"/>
    </source>
</evidence>
<proteinExistence type="predicted"/>
<dbReference type="Pfam" id="PF13018">
    <property type="entry name" value="ESPR"/>
    <property type="match status" value="1"/>
</dbReference>
<gene>
    <name evidence="2" type="ORF">NCTC10786_02483</name>
</gene>
<sequence length="1171" mass="120219">MNKVFKVIWNSRLNIFVVASELARGYCKSTAGSTSFGSLLKYPLMSALAVSISCILTTGTFAADLQVYDFSPQDPFEEIISGSTHLTGGFSGIQRGETGYTWTTLGQAREDGLITGDSGQWVDKDIFRMGSQTKSINYTDPVTGSTVTMKVYDNNDMQTEAAKDFRVVVSQPVGKDGQYVDRNLYQVGAGASLDVDVGQKTGNWVGAADNQFNVIMKSSVNTQNLSSAYHVTNGGSLNYQSKTVVQLGNSDNNIKDASNALAWMTAADFVGEFDSVIGKQNITNIDEFKAYNDALIQALQDGQIQLTEAQYADELNKARDTSLHGIFADTGSIAADDAIRAFVNRDAVSYIHGVGSGTNVVIDKDANIQLVGSDATVVNLENGARLTNNGTLGTAGNTYRGAYIIAARNTSFVDNNGVIDAGTNPEMADFFSSGAAGVAQGAHTAILANGSSVINNNSSGVINVAARGNYYGNTGVLMSGNATLNNDGAINIAASNEANSILGNGANIGVVTQQNTTFNNRGTLYIGRLAQRAPDDANTDIAIKQQSIGVHLYGNGTYNGSDTSQIIIGSKVQNATAIDVGGNATLDQKGSININGAVTGESVSSNIGIIARAGTQAAKVVHDGIINLNGLNSTGIQVLENGQITSSGTININGGLDPVTHYANYGIYVQGEKALAILSGTVNLSGDGAIGVHARDKGEIDVTENGTVNFKDGVNQTGYYIFGAGSTIKNAASSVQDASTQNATLYRVDGGASFYGSADSSAQLNASGDGATIIRTTGAGSHFDSGKLALSVTGTGATGIRIEGGATGEITSDAVIVRVAGKDTTAGIVDGNYYNLDGSVNDAQKGDSVLTSYAVLETANTADGAFGYIARNGGRLIHEGSINFTADNSTGILVDGGILENHSDVTVNGVAVNIQGANSEVTNSGVVTATDGQAAYLVGNNATLALNGNGETRAAGTAHGILLDTGAKGLTVDGATITMDSAGSGNAIENKAAISGIQLKNTTINVGNGVGVHTGASMAQTNSGTININGSGTGILFENVADGSDTDQTLDMSDSRDLVINVNGAQGNGIITRASTDLKTGASVNVLDSDGKSALVVQGTTKNVEQSGKLISVSDKAAVVDLNNGVLESFINKGDILALDASHTALEMNSGNGITFTNASGGKYCRSGESA</sequence>
<organism evidence="2 3">
    <name type="scientific">Citrobacter koseri</name>
    <name type="common">Citrobacter diversus</name>
    <dbReference type="NCBI Taxonomy" id="545"/>
    <lineage>
        <taxon>Bacteria</taxon>
        <taxon>Pseudomonadati</taxon>
        <taxon>Pseudomonadota</taxon>
        <taxon>Gammaproteobacteria</taxon>
        <taxon>Enterobacterales</taxon>
        <taxon>Enterobacteriaceae</taxon>
        <taxon>Citrobacter</taxon>
    </lineage>
</organism>
<evidence type="ECO:0000259" key="1">
    <source>
        <dbReference type="Pfam" id="PF13018"/>
    </source>
</evidence>
<feature type="domain" description="ESPR" evidence="1">
    <location>
        <begin position="1"/>
        <end position="49"/>
    </location>
</feature>
<protein>
    <recommendedName>
        <fullName evidence="1">ESPR domain-containing protein</fullName>
    </recommendedName>
</protein>